<name>A0A1J5S5V2_9ZZZZ</name>
<protein>
    <submittedName>
        <fullName evidence="3">Diguanylate cyclase YdeH</fullName>
        <ecNumber evidence="3">2.7.7.65</ecNumber>
    </submittedName>
</protein>
<evidence type="ECO:0000256" key="1">
    <source>
        <dbReference type="SAM" id="Coils"/>
    </source>
</evidence>
<proteinExistence type="predicted"/>
<dbReference type="Gene3D" id="3.30.70.270">
    <property type="match status" value="1"/>
</dbReference>
<dbReference type="PROSITE" id="PS50887">
    <property type="entry name" value="GGDEF"/>
    <property type="match status" value="1"/>
</dbReference>
<dbReference type="CDD" id="cd01949">
    <property type="entry name" value="GGDEF"/>
    <property type="match status" value="1"/>
</dbReference>
<dbReference type="SMART" id="SM00267">
    <property type="entry name" value="GGDEF"/>
    <property type="match status" value="1"/>
</dbReference>
<evidence type="ECO:0000259" key="2">
    <source>
        <dbReference type="PROSITE" id="PS50887"/>
    </source>
</evidence>
<dbReference type="Gene3D" id="1.20.120.30">
    <property type="entry name" value="Aspartate receptor, ligand-binding domain"/>
    <property type="match status" value="1"/>
</dbReference>
<dbReference type="SUPFAM" id="SSF55073">
    <property type="entry name" value="Nucleotide cyclase"/>
    <property type="match status" value="1"/>
</dbReference>
<dbReference type="InterPro" id="IPR029787">
    <property type="entry name" value="Nucleotide_cyclase"/>
</dbReference>
<dbReference type="PANTHER" id="PTHR45138">
    <property type="entry name" value="REGULATORY COMPONENTS OF SENSORY TRANSDUCTION SYSTEM"/>
    <property type="match status" value="1"/>
</dbReference>
<dbReference type="InterPro" id="IPR043128">
    <property type="entry name" value="Rev_trsase/Diguanyl_cyclase"/>
</dbReference>
<dbReference type="NCBIfam" id="NF007380">
    <property type="entry name" value="PRK09894.1"/>
    <property type="match status" value="1"/>
</dbReference>
<dbReference type="PANTHER" id="PTHR45138:SF9">
    <property type="entry name" value="DIGUANYLATE CYCLASE DGCM-RELATED"/>
    <property type="match status" value="1"/>
</dbReference>
<keyword evidence="1" id="KW-0175">Coiled coil</keyword>
<sequence>MALDEVTRDELQSIIAQLKESLYNHQQWHGTLIRTLVCKLPGDKHDTNDTAHMECRFGQWYYSNAPEKLRKHPGFIALGDEHQRLHHMARLLLIAADAGNPIATLDFDNFANALERLRLEIFALERELENSLFNHDSLTGAITRFGILPTLREQQELVRRHAQLCYIAMMDLDNFKAVNDLHGHAAGDTVLAASVRYLIKHLRPYDKVFRYGGEEFLLCMPYTELTSGHGRVRELNEGLAAMEIDIGKEEPIRITASFGLALLDPDVPVEKSIDRADKALFAAKSAGRNCVLIWDSSM</sequence>
<organism evidence="3">
    <name type="scientific">mine drainage metagenome</name>
    <dbReference type="NCBI Taxonomy" id="410659"/>
    <lineage>
        <taxon>unclassified sequences</taxon>
        <taxon>metagenomes</taxon>
        <taxon>ecological metagenomes</taxon>
    </lineage>
</organism>
<feature type="coiled-coil region" evidence="1">
    <location>
        <begin position="107"/>
        <end position="134"/>
    </location>
</feature>
<dbReference type="AlphaFoldDB" id="A0A1J5S5V2"/>
<dbReference type="InterPro" id="IPR000160">
    <property type="entry name" value="GGDEF_dom"/>
</dbReference>
<feature type="domain" description="GGDEF" evidence="2">
    <location>
        <begin position="163"/>
        <end position="296"/>
    </location>
</feature>
<dbReference type="EMBL" id="MLJW01000067">
    <property type="protein sequence ID" value="OIR03307.1"/>
    <property type="molecule type" value="Genomic_DNA"/>
</dbReference>
<dbReference type="Pfam" id="PF13682">
    <property type="entry name" value="CZB"/>
    <property type="match status" value="1"/>
</dbReference>
<evidence type="ECO:0000313" key="3">
    <source>
        <dbReference type="EMBL" id="OIR03307.1"/>
    </source>
</evidence>
<dbReference type="Pfam" id="PF00990">
    <property type="entry name" value="GGDEF"/>
    <property type="match status" value="1"/>
</dbReference>
<dbReference type="GO" id="GO:0043709">
    <property type="term" value="P:cell adhesion involved in single-species biofilm formation"/>
    <property type="evidence" value="ECO:0007669"/>
    <property type="project" value="TreeGrafter"/>
</dbReference>
<dbReference type="GO" id="GO:1902201">
    <property type="term" value="P:negative regulation of bacterial-type flagellum-dependent cell motility"/>
    <property type="evidence" value="ECO:0007669"/>
    <property type="project" value="TreeGrafter"/>
</dbReference>
<keyword evidence="3" id="KW-0808">Transferase</keyword>
<dbReference type="EC" id="2.7.7.65" evidence="3"/>
<gene>
    <name evidence="3" type="primary">ydeH_2</name>
    <name evidence="3" type="ORF">GALL_145790</name>
</gene>
<dbReference type="GO" id="GO:0052621">
    <property type="term" value="F:diguanylate cyclase activity"/>
    <property type="evidence" value="ECO:0007669"/>
    <property type="project" value="UniProtKB-EC"/>
</dbReference>
<dbReference type="InterPro" id="IPR025991">
    <property type="entry name" value="Chemoreceptor_zinc-bind_dom"/>
</dbReference>
<comment type="caution">
    <text evidence="3">The sequence shown here is derived from an EMBL/GenBank/DDBJ whole genome shotgun (WGS) entry which is preliminary data.</text>
</comment>
<accession>A0A1J5S5V2</accession>
<dbReference type="InterPro" id="IPR050469">
    <property type="entry name" value="Diguanylate_Cyclase"/>
</dbReference>
<dbReference type="GO" id="GO:0005886">
    <property type="term" value="C:plasma membrane"/>
    <property type="evidence" value="ECO:0007669"/>
    <property type="project" value="TreeGrafter"/>
</dbReference>
<dbReference type="NCBIfam" id="TIGR00254">
    <property type="entry name" value="GGDEF"/>
    <property type="match status" value="1"/>
</dbReference>
<keyword evidence="3" id="KW-0548">Nucleotidyltransferase</keyword>
<reference evidence="3" key="1">
    <citation type="submission" date="2016-10" db="EMBL/GenBank/DDBJ databases">
        <title>Sequence of Gallionella enrichment culture.</title>
        <authorList>
            <person name="Poehlein A."/>
            <person name="Muehling M."/>
            <person name="Daniel R."/>
        </authorList>
    </citation>
    <scope>NUCLEOTIDE SEQUENCE</scope>
</reference>